<name>A0A9W4P824_9EURO</name>
<organism evidence="1 2">
    <name type="scientific">Penicillium egyptiacum</name>
    <dbReference type="NCBI Taxonomy" id="1303716"/>
    <lineage>
        <taxon>Eukaryota</taxon>
        <taxon>Fungi</taxon>
        <taxon>Dikarya</taxon>
        <taxon>Ascomycota</taxon>
        <taxon>Pezizomycotina</taxon>
        <taxon>Eurotiomycetes</taxon>
        <taxon>Eurotiomycetidae</taxon>
        <taxon>Eurotiales</taxon>
        <taxon>Aspergillaceae</taxon>
        <taxon>Penicillium</taxon>
    </lineage>
</organism>
<evidence type="ECO:0000313" key="2">
    <source>
        <dbReference type="Proteomes" id="UP001154252"/>
    </source>
</evidence>
<dbReference type="SUPFAM" id="SSF53335">
    <property type="entry name" value="S-adenosyl-L-methionine-dependent methyltransferases"/>
    <property type="match status" value="1"/>
</dbReference>
<dbReference type="GO" id="GO:0005739">
    <property type="term" value="C:mitochondrion"/>
    <property type="evidence" value="ECO:0007669"/>
    <property type="project" value="TreeGrafter"/>
</dbReference>
<dbReference type="AlphaFoldDB" id="A0A9W4P824"/>
<dbReference type="InterPro" id="IPR002052">
    <property type="entry name" value="DNA_methylase_N6_adenine_CS"/>
</dbReference>
<reference evidence="1" key="1">
    <citation type="submission" date="2021-07" db="EMBL/GenBank/DDBJ databases">
        <authorList>
            <person name="Branca A.L. A."/>
        </authorList>
    </citation>
    <scope>NUCLEOTIDE SEQUENCE</scope>
</reference>
<evidence type="ECO:0008006" key="3">
    <source>
        <dbReference type="Google" id="ProtNLM"/>
    </source>
</evidence>
<dbReference type="PROSITE" id="PS00092">
    <property type="entry name" value="N6_MTASE"/>
    <property type="match status" value="1"/>
</dbReference>
<proteinExistence type="predicted"/>
<keyword evidence="2" id="KW-1185">Reference proteome</keyword>
<dbReference type="GO" id="GO:0008168">
    <property type="term" value="F:methyltransferase activity"/>
    <property type="evidence" value="ECO:0007669"/>
    <property type="project" value="InterPro"/>
</dbReference>
<dbReference type="PANTHER" id="PTHR18895:SF74">
    <property type="entry name" value="MTRF1L RELEASE FACTOR GLUTAMINE METHYLTRANSFERASE"/>
    <property type="match status" value="1"/>
</dbReference>
<comment type="caution">
    <text evidence="1">The sequence shown here is derived from an EMBL/GenBank/DDBJ whole genome shotgun (WGS) entry which is preliminary data.</text>
</comment>
<sequence length="415" mass="46908">MFFLYDSYISWHQRVESLGTKVPRLTTRIPTMPRIPFSVIIKAQRENHLLPILLKECRTVDSARNELRWLRERAVRDSRSLSSKAGWRSRLRSMCQMRSRGYPLQYILGDQPFGDLEILCRRGVLIPRSVYQIFFKKRYILLISLHRPETESYTYQAARLVRQIALDRNDQSKSPNQARPLRIIDLCTGTGCISLLLHALLAPHFQQLEIAGVDISSTALGLAQENLQHNLQLGQLACSAGTDIRFHRADVLGHGSDSSVSSIESILQTQLPNFGAFDTSPPYQESGCDLLISNPPYISQTEFRNGTTARSVRRFEPKLALVPPHSDPGVEDCVPEDIFYHHILTLALKLKAKLTVLECGDFHQANRVVALHKRLASTESGQFSAEVWPSREQDLADNGFHATDGSRGVIIRTLQ</sequence>
<dbReference type="OrthoDB" id="269872at2759"/>
<dbReference type="EMBL" id="CAJVRC010000872">
    <property type="protein sequence ID" value="CAG8901965.1"/>
    <property type="molecule type" value="Genomic_DNA"/>
</dbReference>
<accession>A0A9W4P824</accession>
<dbReference type="Gene3D" id="1.10.8.10">
    <property type="entry name" value="DNA helicase RuvA subunit, C-terminal domain"/>
    <property type="match status" value="1"/>
</dbReference>
<dbReference type="PANTHER" id="PTHR18895">
    <property type="entry name" value="HEMK METHYLTRANSFERASE"/>
    <property type="match status" value="1"/>
</dbReference>
<dbReference type="Proteomes" id="UP001154252">
    <property type="component" value="Unassembled WGS sequence"/>
</dbReference>
<dbReference type="Gene3D" id="3.40.50.150">
    <property type="entry name" value="Vaccinia Virus protein VP39"/>
    <property type="match status" value="1"/>
</dbReference>
<dbReference type="GO" id="GO:0032259">
    <property type="term" value="P:methylation"/>
    <property type="evidence" value="ECO:0007669"/>
    <property type="project" value="InterPro"/>
</dbReference>
<dbReference type="GO" id="GO:0003676">
    <property type="term" value="F:nucleic acid binding"/>
    <property type="evidence" value="ECO:0007669"/>
    <property type="project" value="InterPro"/>
</dbReference>
<gene>
    <name evidence="1" type="ORF">PEGY_LOCUS6670</name>
</gene>
<dbReference type="InterPro" id="IPR050320">
    <property type="entry name" value="N5-glutamine_MTase"/>
</dbReference>
<evidence type="ECO:0000313" key="1">
    <source>
        <dbReference type="EMBL" id="CAG8901965.1"/>
    </source>
</evidence>
<protein>
    <recommendedName>
        <fullName evidence="3">Methyltransferase domain-containing protein</fullName>
    </recommendedName>
</protein>
<dbReference type="InterPro" id="IPR029063">
    <property type="entry name" value="SAM-dependent_MTases_sf"/>
</dbReference>